<dbReference type="AlphaFoldDB" id="A0AAW0ERP7"/>
<evidence type="ECO:0000256" key="2">
    <source>
        <dbReference type="ARBA" id="ARBA00022771"/>
    </source>
</evidence>
<dbReference type="Gene3D" id="3.30.40.10">
    <property type="entry name" value="Zinc/RING finger domain, C3HC4 (zinc finger)"/>
    <property type="match status" value="1"/>
</dbReference>
<dbReference type="PROSITE" id="PS00518">
    <property type="entry name" value="ZF_RING_1"/>
    <property type="match status" value="1"/>
</dbReference>
<name>A0AAW0ERP7_9TRYP</name>
<organism evidence="6 7">
    <name type="scientific">Novymonas esmeraldas</name>
    <dbReference type="NCBI Taxonomy" id="1808958"/>
    <lineage>
        <taxon>Eukaryota</taxon>
        <taxon>Discoba</taxon>
        <taxon>Euglenozoa</taxon>
        <taxon>Kinetoplastea</taxon>
        <taxon>Metakinetoplastina</taxon>
        <taxon>Trypanosomatida</taxon>
        <taxon>Trypanosomatidae</taxon>
        <taxon>Novymonas</taxon>
    </lineage>
</organism>
<keyword evidence="1" id="KW-0479">Metal-binding</keyword>
<reference evidence="6 7" key="1">
    <citation type="journal article" date="2021" name="MBio">
        <title>A New Model Trypanosomatid, Novymonas esmeraldas: Genomic Perception of Its 'Candidatus Pandoraea novymonadis' Endosymbiont.</title>
        <authorList>
            <person name="Zakharova A."/>
            <person name="Saura A."/>
            <person name="Butenko A."/>
            <person name="Podesvova L."/>
            <person name="Warmusova S."/>
            <person name="Kostygov A.Y."/>
            <person name="Nenarokova A."/>
            <person name="Lukes J."/>
            <person name="Opperdoes F.R."/>
            <person name="Yurchenko V."/>
        </authorList>
    </citation>
    <scope>NUCLEOTIDE SEQUENCE [LARGE SCALE GENOMIC DNA]</scope>
    <source>
        <strain evidence="6 7">E262AT.01</strain>
    </source>
</reference>
<evidence type="ECO:0000256" key="1">
    <source>
        <dbReference type="ARBA" id="ARBA00022723"/>
    </source>
</evidence>
<dbReference type="EMBL" id="JAECZO010000057">
    <property type="protein sequence ID" value="KAK7195605.1"/>
    <property type="molecule type" value="Genomic_DNA"/>
</dbReference>
<accession>A0AAW0ERP7</accession>
<dbReference type="GO" id="GO:0008270">
    <property type="term" value="F:zinc ion binding"/>
    <property type="evidence" value="ECO:0007669"/>
    <property type="project" value="UniProtKB-KW"/>
</dbReference>
<dbReference type="SMART" id="SM00184">
    <property type="entry name" value="RING"/>
    <property type="match status" value="1"/>
</dbReference>
<dbReference type="Pfam" id="PF13445">
    <property type="entry name" value="zf-RING_UBOX"/>
    <property type="match status" value="1"/>
</dbReference>
<dbReference type="InterPro" id="IPR027370">
    <property type="entry name" value="Znf-RING_euk"/>
</dbReference>
<evidence type="ECO:0000256" key="4">
    <source>
        <dbReference type="PROSITE-ProRule" id="PRU00175"/>
    </source>
</evidence>
<dbReference type="PROSITE" id="PS50089">
    <property type="entry name" value="ZF_RING_2"/>
    <property type="match status" value="1"/>
</dbReference>
<evidence type="ECO:0000259" key="5">
    <source>
        <dbReference type="PROSITE" id="PS50089"/>
    </source>
</evidence>
<dbReference type="InterPro" id="IPR017907">
    <property type="entry name" value="Znf_RING_CS"/>
</dbReference>
<keyword evidence="2 4" id="KW-0863">Zinc-finger</keyword>
<evidence type="ECO:0000256" key="3">
    <source>
        <dbReference type="ARBA" id="ARBA00022833"/>
    </source>
</evidence>
<dbReference type="Proteomes" id="UP001430356">
    <property type="component" value="Unassembled WGS sequence"/>
</dbReference>
<keyword evidence="7" id="KW-1185">Reference proteome</keyword>
<comment type="caution">
    <text evidence="6">The sequence shown here is derived from an EMBL/GenBank/DDBJ whole genome shotgun (WGS) entry which is preliminary data.</text>
</comment>
<evidence type="ECO:0000313" key="6">
    <source>
        <dbReference type="EMBL" id="KAK7195605.1"/>
    </source>
</evidence>
<evidence type="ECO:0000313" key="7">
    <source>
        <dbReference type="Proteomes" id="UP001430356"/>
    </source>
</evidence>
<sequence>MNRNTCTAVHVPTHLECQVCYDTWTHPVQLRKCGHIFCRNCVPPTTPECVVCRTAVTGFVAPSDGVCEASMNVPVMCSSCGWQGTRKASLSHQCDSCQTHSSYRPLPAMTDSEWVALALEERNGAASAGAGHPVHQSALPVHAAISADTMPGIPL</sequence>
<dbReference type="InterPro" id="IPR001841">
    <property type="entry name" value="Znf_RING"/>
</dbReference>
<protein>
    <submittedName>
        <fullName evidence="6">Zinc finger, C3HC4 type (RING finger) containing protein</fullName>
    </submittedName>
</protein>
<gene>
    <name evidence="6" type="ORF">NESM_000489200</name>
</gene>
<keyword evidence="3" id="KW-0862">Zinc</keyword>
<proteinExistence type="predicted"/>
<dbReference type="InterPro" id="IPR013083">
    <property type="entry name" value="Znf_RING/FYVE/PHD"/>
</dbReference>
<feature type="domain" description="RING-type" evidence="5">
    <location>
        <begin position="17"/>
        <end position="53"/>
    </location>
</feature>
<dbReference type="SUPFAM" id="SSF57850">
    <property type="entry name" value="RING/U-box"/>
    <property type="match status" value="1"/>
</dbReference>